<dbReference type="AlphaFoldDB" id="K9D2I6"/>
<sequence>MGGSKSTTTYHERQLTPEERALIAQQSDYLRSIQPSIDKLVAKGTEAIDNTWTPDWGKMYGNTMTNINKINNGYERLAQGILPDAYVTAKDAYYRRQYENTLGKQLADLSRRGVVDSSRYNTVANDLQQNILSDTSKDWHNNINTIAGLLQNQKDNAVTGFGLAGQAQDNSFTPVKNYIRLSQGQGGEINSALQSQGQLNNGRTTAVTTTKSSGLGGFLGAAIPTAASIWCFPEHVKVATERGDIRIADLVPGDIVISKDGIEKVLDLIITENQEIITVATPNYEVDCTVGEVFVTREGRKSISDMELDEEILTETGFEPIVDILFTEERVTVYEPVLTGQNLFYANGICAEGFAEGEL</sequence>
<proteinExistence type="predicted"/>
<comment type="caution">
    <text evidence="1">The sequence shown here is derived from an EMBL/GenBank/DDBJ whole genome shotgun (WGS) entry which is preliminary data.</text>
</comment>
<protein>
    <recommendedName>
        <fullName evidence="3">Hint domain-containing protein</fullName>
    </recommendedName>
</protein>
<dbReference type="InterPro" id="IPR036844">
    <property type="entry name" value="Hint_dom_sf"/>
</dbReference>
<name>K9D2I6_9FIRM</name>
<accession>K9D2I6</accession>
<evidence type="ECO:0000313" key="2">
    <source>
        <dbReference type="Proteomes" id="UP000009891"/>
    </source>
</evidence>
<dbReference type="HOGENOM" id="CLU_771473_0_0_9"/>
<dbReference type="SUPFAM" id="SSF51294">
    <property type="entry name" value="Hedgehog/intein (Hint) domain"/>
    <property type="match status" value="1"/>
</dbReference>
<dbReference type="EMBL" id="AHAF01000003">
    <property type="protein sequence ID" value="EKU78774.1"/>
    <property type="molecule type" value="Genomic_DNA"/>
</dbReference>
<evidence type="ECO:0008006" key="3">
    <source>
        <dbReference type="Google" id="ProtNLM"/>
    </source>
</evidence>
<evidence type="ECO:0000313" key="1">
    <source>
        <dbReference type="EMBL" id="EKU78774.1"/>
    </source>
</evidence>
<dbReference type="OrthoDB" id="6305173at2"/>
<reference evidence="1 2" key="1">
    <citation type="submission" date="2012-09" db="EMBL/GenBank/DDBJ databases">
        <title>The Genome Sequence of Veillonella ratti ACS-216-V-COL6B.</title>
        <authorList>
            <consortium name="The Broad Institute Genome Sequencing Platform"/>
            <person name="Earl A."/>
            <person name="Ward D."/>
            <person name="Feldgarden M."/>
            <person name="Gevers D."/>
            <person name="Saerens B."/>
            <person name="Vaneechoutte M."/>
            <person name="Walker B."/>
            <person name="Young S.K."/>
            <person name="Zeng Q."/>
            <person name="Gargeya S."/>
            <person name="Fitzgerald M."/>
            <person name="Haas B."/>
            <person name="Abouelleil A."/>
            <person name="Alvarado L."/>
            <person name="Arachchi H.M."/>
            <person name="Berlin A."/>
            <person name="Chapman S.B."/>
            <person name="Goldberg J."/>
            <person name="Griggs A."/>
            <person name="Gujja S."/>
            <person name="Hansen M."/>
            <person name="Howarth C."/>
            <person name="Imamovic A."/>
            <person name="Larimer J."/>
            <person name="McCowen C."/>
            <person name="Montmayeur A."/>
            <person name="Murphy C."/>
            <person name="Neiman D."/>
            <person name="Pearson M."/>
            <person name="Priest M."/>
            <person name="Roberts A."/>
            <person name="Saif S."/>
            <person name="Shea T."/>
            <person name="Sisk P."/>
            <person name="Sykes S."/>
            <person name="Wortman J."/>
            <person name="Nusbaum C."/>
            <person name="Birren B."/>
        </authorList>
    </citation>
    <scope>NUCLEOTIDE SEQUENCE [LARGE SCALE GENOMIC DNA]</scope>
    <source>
        <strain evidence="1 2">ACS-216-V-Col6b</strain>
    </source>
</reference>
<organism evidence="1 2">
    <name type="scientific">Veillonella seminalis ACS-216-V-Col6b</name>
    <dbReference type="NCBI Taxonomy" id="883156"/>
    <lineage>
        <taxon>Bacteria</taxon>
        <taxon>Bacillati</taxon>
        <taxon>Bacillota</taxon>
        <taxon>Negativicutes</taxon>
        <taxon>Veillonellales</taxon>
        <taxon>Veillonellaceae</taxon>
        <taxon>Veillonella</taxon>
    </lineage>
</organism>
<keyword evidence="2" id="KW-1185">Reference proteome</keyword>
<dbReference type="Gene3D" id="2.170.16.10">
    <property type="entry name" value="Hedgehog/Intein (Hint) domain"/>
    <property type="match status" value="1"/>
</dbReference>
<dbReference type="RefSeq" id="WP_006555471.1">
    <property type="nucleotide sequence ID" value="NZ_JH992936.1"/>
</dbReference>
<gene>
    <name evidence="1" type="ORF">HMPREF9282_00571</name>
</gene>
<dbReference type="STRING" id="883156.HMPREF9282_00571"/>
<dbReference type="Proteomes" id="UP000009891">
    <property type="component" value="Unassembled WGS sequence"/>
</dbReference>
<dbReference type="PATRIC" id="fig|883156.3.peg.555"/>